<dbReference type="RefSeq" id="WP_238305136.1">
    <property type="nucleotide sequence ID" value="NZ_BPQM01000111.1"/>
</dbReference>
<keyword evidence="3" id="KW-1185">Reference proteome</keyword>
<comment type="caution">
    <text evidence="2">The sequence shown here is derived from an EMBL/GenBank/DDBJ whole genome shotgun (WGS) entry which is preliminary data.</text>
</comment>
<keyword evidence="1" id="KW-0472">Membrane</keyword>
<dbReference type="EMBL" id="BPQM01000111">
    <property type="protein sequence ID" value="GJD80763.1"/>
    <property type="molecule type" value="Genomic_DNA"/>
</dbReference>
<reference evidence="2" key="2">
    <citation type="submission" date="2021-08" db="EMBL/GenBank/DDBJ databases">
        <authorList>
            <person name="Tani A."/>
            <person name="Ola A."/>
            <person name="Ogura Y."/>
            <person name="Katsura K."/>
            <person name="Hayashi T."/>
        </authorList>
    </citation>
    <scope>NUCLEOTIDE SEQUENCE</scope>
    <source>
        <strain evidence="2">NBRC 103626</strain>
    </source>
</reference>
<keyword evidence="1" id="KW-0812">Transmembrane</keyword>
<accession>A0AA37ME58</accession>
<dbReference type="Proteomes" id="UP001055108">
    <property type="component" value="Unassembled WGS sequence"/>
</dbReference>
<name>A0AA37ME58_9HYPH</name>
<evidence type="ECO:0000256" key="1">
    <source>
        <dbReference type="SAM" id="Phobius"/>
    </source>
</evidence>
<reference evidence="2" key="1">
    <citation type="journal article" date="2016" name="Front. Microbiol.">
        <title>Genome Sequence of the Piezophilic, Mesophilic Sulfate-Reducing Bacterium Desulfovibrio indicus J2T.</title>
        <authorList>
            <person name="Cao J."/>
            <person name="Maignien L."/>
            <person name="Shao Z."/>
            <person name="Alain K."/>
            <person name="Jebbar M."/>
        </authorList>
    </citation>
    <scope>NUCLEOTIDE SEQUENCE</scope>
    <source>
        <strain evidence="2">NBRC 103626</strain>
    </source>
</reference>
<feature type="transmembrane region" description="Helical" evidence="1">
    <location>
        <begin position="12"/>
        <end position="32"/>
    </location>
</feature>
<proteinExistence type="predicted"/>
<feature type="transmembrane region" description="Helical" evidence="1">
    <location>
        <begin position="67"/>
        <end position="87"/>
    </location>
</feature>
<dbReference type="AlphaFoldDB" id="A0AA37ME58"/>
<gene>
    <name evidence="2" type="ORF">NBEOAGPD_4006</name>
</gene>
<organism evidence="2 3">
    <name type="scientific">Methylobacterium gregans</name>
    <dbReference type="NCBI Taxonomy" id="374424"/>
    <lineage>
        <taxon>Bacteria</taxon>
        <taxon>Pseudomonadati</taxon>
        <taxon>Pseudomonadota</taxon>
        <taxon>Alphaproteobacteria</taxon>
        <taxon>Hyphomicrobiales</taxon>
        <taxon>Methylobacteriaceae</taxon>
        <taxon>Methylobacterium</taxon>
    </lineage>
</organism>
<protein>
    <submittedName>
        <fullName evidence="2">Uncharacterized protein</fullName>
    </submittedName>
</protein>
<feature type="transmembrane region" description="Helical" evidence="1">
    <location>
        <begin position="38"/>
        <end position="55"/>
    </location>
</feature>
<keyword evidence="1" id="KW-1133">Transmembrane helix</keyword>
<sequence>MRALKPIARMGGLRPFGLFIAAEAAGIAAATAGLIDGASLLIGHALCLVGAAAAVRAERSGECTFAVLLLLLAACTGPIGPAGLLLVQSVLTRTRICTNELDAWYRRLAGDAPADPSVILYDRLLDGRARRTARGGPDHFPTVLHGDLVRQQALLGLIGLAYHPDYRPILAQALCSQEPSIRVHAAAVSVKLRARALAEFKRAQETRADGPAAERSGLALRLLDLADGGFLDAERARAARTRALALVVGANPPDAAAHDPIGRRALAGLERWEAAVADPEAAGPARDPEDLRLRMLCLMQCGQARALHALLSAGNPHDPTRRGGLRHVA</sequence>
<evidence type="ECO:0000313" key="2">
    <source>
        <dbReference type="EMBL" id="GJD80763.1"/>
    </source>
</evidence>
<evidence type="ECO:0000313" key="3">
    <source>
        <dbReference type="Proteomes" id="UP001055108"/>
    </source>
</evidence>